<evidence type="ECO:0000313" key="2">
    <source>
        <dbReference type="EMBL" id="CAG8474576.1"/>
    </source>
</evidence>
<evidence type="ECO:0000313" key="3">
    <source>
        <dbReference type="Proteomes" id="UP000789901"/>
    </source>
</evidence>
<organism evidence="2 3">
    <name type="scientific">Gigaspora margarita</name>
    <dbReference type="NCBI Taxonomy" id="4874"/>
    <lineage>
        <taxon>Eukaryota</taxon>
        <taxon>Fungi</taxon>
        <taxon>Fungi incertae sedis</taxon>
        <taxon>Mucoromycota</taxon>
        <taxon>Glomeromycotina</taxon>
        <taxon>Glomeromycetes</taxon>
        <taxon>Diversisporales</taxon>
        <taxon>Gigasporaceae</taxon>
        <taxon>Gigaspora</taxon>
    </lineage>
</organism>
<name>A0ABM8VXX7_GIGMA</name>
<sequence>ISGVPARYSGKDPAIEKLELFSLTLISQPIVGIVYEMNLMNWYTMDTDKETVDKAKVENLPESLDETNDVHMDKEKEVKANSEQVEDRETVIEMKETKSANLLESPIKDESVMEFEEDEEFRHDGCSAHEVESVLKAKRKEKGSNSARNTVDKSRYDKEKGKEIRARNHEKDHVTHISISIQKEKLDQVETKNED</sequence>
<keyword evidence="3" id="KW-1185">Reference proteome</keyword>
<gene>
    <name evidence="2" type="ORF">GMARGA_LOCUS940</name>
</gene>
<feature type="region of interest" description="Disordered" evidence="1">
    <location>
        <begin position="137"/>
        <end position="179"/>
    </location>
</feature>
<feature type="compositionally biased region" description="Basic and acidic residues" evidence="1">
    <location>
        <begin position="150"/>
        <end position="175"/>
    </location>
</feature>
<reference evidence="2 3" key="1">
    <citation type="submission" date="2021-06" db="EMBL/GenBank/DDBJ databases">
        <authorList>
            <person name="Kallberg Y."/>
            <person name="Tangrot J."/>
            <person name="Rosling A."/>
        </authorList>
    </citation>
    <scope>NUCLEOTIDE SEQUENCE [LARGE SCALE GENOMIC DNA]</scope>
    <source>
        <strain evidence="2 3">120-4 pot B 10/14</strain>
    </source>
</reference>
<feature type="non-terminal residue" evidence="2">
    <location>
        <position position="1"/>
    </location>
</feature>
<dbReference type="EMBL" id="CAJVQB010000204">
    <property type="protein sequence ID" value="CAG8474576.1"/>
    <property type="molecule type" value="Genomic_DNA"/>
</dbReference>
<proteinExistence type="predicted"/>
<accession>A0ABM8VXX7</accession>
<evidence type="ECO:0000256" key="1">
    <source>
        <dbReference type="SAM" id="MobiDB-lite"/>
    </source>
</evidence>
<comment type="caution">
    <text evidence="2">The sequence shown here is derived from an EMBL/GenBank/DDBJ whole genome shotgun (WGS) entry which is preliminary data.</text>
</comment>
<protein>
    <submittedName>
        <fullName evidence="2">19377_t:CDS:1</fullName>
    </submittedName>
</protein>
<dbReference type="Proteomes" id="UP000789901">
    <property type="component" value="Unassembled WGS sequence"/>
</dbReference>